<feature type="signal peptide" evidence="2">
    <location>
        <begin position="1"/>
        <end position="22"/>
    </location>
</feature>
<evidence type="ECO:0000256" key="1">
    <source>
        <dbReference type="SAM" id="MobiDB-lite"/>
    </source>
</evidence>
<keyword evidence="2" id="KW-0732">Signal</keyword>
<dbReference type="KEGG" id="cel:CELE_W03F9.11"/>
<dbReference type="EMBL" id="BX284605">
    <property type="protein sequence ID" value="CCD74283.2"/>
    <property type="molecule type" value="Genomic_DNA"/>
</dbReference>
<keyword evidence="4" id="KW-1185">Reference proteome</keyword>
<dbReference type="Bgee" id="WBGene00044512">
    <property type="expression patterns" value="Expressed in larva and 2 other cell types or tissues"/>
</dbReference>
<evidence type="ECO:0000313" key="4">
    <source>
        <dbReference type="Proteomes" id="UP000001940"/>
    </source>
</evidence>
<dbReference type="HOGENOM" id="CLU_1422593_0_0_1"/>
<feature type="chain" id="PRO_5005695532" evidence="2">
    <location>
        <begin position="23"/>
        <end position="202"/>
    </location>
</feature>
<dbReference type="FunCoup" id="Q4R140">
    <property type="interactions" value="1550"/>
</dbReference>
<protein>
    <submittedName>
        <fullName evidence="3">Uncharacterized protein</fullName>
    </submittedName>
</protein>
<dbReference type="PaxDb" id="6239-W03F9.11"/>
<organism evidence="3 4">
    <name type="scientific">Caenorhabditis elegans</name>
    <dbReference type="NCBI Taxonomy" id="6239"/>
    <lineage>
        <taxon>Eukaryota</taxon>
        <taxon>Metazoa</taxon>
        <taxon>Ecdysozoa</taxon>
        <taxon>Nematoda</taxon>
        <taxon>Chromadorea</taxon>
        <taxon>Rhabditida</taxon>
        <taxon>Rhabditina</taxon>
        <taxon>Rhabditomorpha</taxon>
        <taxon>Rhabditoidea</taxon>
        <taxon>Rhabditidae</taxon>
        <taxon>Peloderinae</taxon>
        <taxon>Caenorhabditis</taxon>
    </lineage>
</organism>
<dbReference type="InParanoid" id="Q4R140"/>
<sequence>MNRVGIIPMLLIFALLTSSVGASSPKPATGAEDTYLLSNAVIADVVRTMENKNSVQEAALSDDQILEMYPDLNMTKPKIPPVSVMSGKIPDHLIVKMADYLFGLLQGTGEVIKPTTTTTTTTTPPPPPPPKPSPEFLPFRPTNQPFFDDLAVLRAAPKTAESPHFVGQVRRKPAARKLSGLSKQKSEKLWRKTRMVKLFGMA</sequence>
<dbReference type="GeneID" id="3896854"/>
<dbReference type="AlphaFoldDB" id="Q4R140"/>
<evidence type="ECO:0000256" key="2">
    <source>
        <dbReference type="SAM" id="SignalP"/>
    </source>
</evidence>
<dbReference type="RefSeq" id="NP_001033507.3">
    <property type="nucleotide sequence ID" value="NM_001038418.3"/>
</dbReference>
<feature type="compositionally biased region" description="Low complexity" evidence="1">
    <location>
        <begin position="113"/>
        <end position="122"/>
    </location>
</feature>
<proteinExistence type="predicted"/>
<dbReference type="OrthoDB" id="5845143at2759"/>
<feature type="compositionally biased region" description="Pro residues" evidence="1">
    <location>
        <begin position="123"/>
        <end position="135"/>
    </location>
</feature>
<dbReference type="UCSC" id="W03F9.11">
    <property type="organism name" value="c. elegans"/>
</dbReference>
<dbReference type="WormBase" id="W03F9.11">
    <property type="protein sequence ID" value="CE38878"/>
    <property type="gene ID" value="WBGene00044512"/>
</dbReference>
<feature type="region of interest" description="Disordered" evidence="1">
    <location>
        <begin position="113"/>
        <end position="140"/>
    </location>
</feature>
<dbReference type="AGR" id="WB:WBGene00044512"/>
<dbReference type="STRING" id="6239.W03F9.11.1"/>
<dbReference type="eggNOG" id="ENOG502THED">
    <property type="taxonomic scope" value="Eukaryota"/>
</dbReference>
<evidence type="ECO:0000313" key="3">
    <source>
        <dbReference type="EMBL" id="CCD74283.2"/>
    </source>
</evidence>
<dbReference type="Proteomes" id="UP000001940">
    <property type="component" value="Chromosome V"/>
</dbReference>
<reference evidence="3 4" key="1">
    <citation type="journal article" date="1998" name="Science">
        <title>Genome sequence of the nematode C. elegans: a platform for investigating biology.</title>
        <authorList>
            <consortium name="The C. elegans sequencing consortium"/>
            <person name="Sulson J.E."/>
            <person name="Waterston R."/>
        </authorList>
    </citation>
    <scope>NUCLEOTIDE SEQUENCE [LARGE SCALE GENOMIC DNA]</scope>
    <source>
        <strain evidence="3 4">Bristol N2</strain>
    </source>
</reference>
<dbReference type="CTD" id="3896854"/>
<gene>
    <name evidence="3" type="ORF">CELE_W03F9.11</name>
    <name evidence="3 5" type="ORF">W03F9.11</name>
</gene>
<dbReference type="OMA" id="KMADYLF"/>
<name>Q4R140_CAEEL</name>
<accession>Q4R140</accession>
<evidence type="ECO:0000313" key="5">
    <source>
        <dbReference type="WormBase" id="W03F9.11"/>
    </source>
</evidence>